<dbReference type="AlphaFoldDB" id="A0AAX6H584"/>
<sequence length="603" mass="67963">MKRKRGSKKGHKKVKGPPAVTDPTTVPVYLNTEDTACFDQSDDSQHNSEMDMGPSPAGSDKPSNLSSSEAELPDFRLKGKVGHSRLRVKLKSSKAIEPHKIYSDIQTPSDTDKSNQQATLELNDTVVEKDDSAYSDGQTSELQHTNLEKLPRKAGTIKIKSSKGLEFSSNGMQDKNFNKKKGPEMQGEKSLDLVLSDDKITADASASRNLQQKEMKRPYRDPHYKEKELSDAFEVIKKIMKMDAAVPFNAPVDPIALGIPDYFDIIDTPMDFGTISHNLEHGHKYLNSEDVYKDVQYIWENCYKYNNKGDYIVDLMKRVKKNFMKYWMAAGLYLDMSSNGISNSTTIQDSKGKLHQKGKPKHKRRKHGIDLHKSDCLCAVCVMRRRRKEREENSAVIGGQMRIEGNLSRELKLEESSPATNQCSEDASSSLDHSQDTDANAETGEFKKEKTTPEEAGTDKLENQEAMDYQMEVPSNASGSSGPYQEVPLDNEVQEDSSKNSQEEETDLGFASELGEKDDIDVRQQYQVEERNQGESADRSKLQITVHENPVQQENHSVLHICKSLFPSDFRSVWNGPHSLKRHHASRHRDSPIHCALASFMKQ</sequence>
<feature type="compositionally biased region" description="Basic and acidic residues" evidence="3">
    <location>
        <begin position="444"/>
        <end position="461"/>
    </location>
</feature>
<reference evidence="5" key="1">
    <citation type="journal article" date="2023" name="GigaByte">
        <title>Genome assembly of the bearded iris, Iris pallida Lam.</title>
        <authorList>
            <person name="Bruccoleri R.E."/>
            <person name="Oakeley E.J."/>
            <person name="Faust A.M.E."/>
            <person name="Altorfer M."/>
            <person name="Dessus-Babus S."/>
            <person name="Burckhardt D."/>
            <person name="Oertli M."/>
            <person name="Naumann U."/>
            <person name="Petersen F."/>
            <person name="Wong J."/>
        </authorList>
    </citation>
    <scope>NUCLEOTIDE SEQUENCE</scope>
    <source>
        <strain evidence="5">GSM-AAB239-AS_SAM_17_03QT</strain>
    </source>
</reference>
<evidence type="ECO:0000256" key="1">
    <source>
        <dbReference type="ARBA" id="ARBA00023117"/>
    </source>
</evidence>
<gene>
    <name evidence="5" type="ORF">M6B38_329015</name>
</gene>
<accession>A0AAX6H584</accession>
<feature type="region of interest" description="Disordered" evidence="3">
    <location>
        <begin position="203"/>
        <end position="223"/>
    </location>
</feature>
<feature type="compositionally biased region" description="Polar residues" evidence="3">
    <location>
        <begin position="417"/>
        <end position="440"/>
    </location>
</feature>
<dbReference type="PROSITE" id="PS00633">
    <property type="entry name" value="BROMODOMAIN_1"/>
    <property type="match status" value="1"/>
</dbReference>
<evidence type="ECO:0000256" key="2">
    <source>
        <dbReference type="PROSITE-ProRule" id="PRU00035"/>
    </source>
</evidence>
<dbReference type="SMART" id="SM00297">
    <property type="entry name" value="BROMO"/>
    <property type="match status" value="1"/>
</dbReference>
<name>A0AAX6H584_IRIPA</name>
<proteinExistence type="predicted"/>
<feature type="compositionally biased region" description="Basic residues" evidence="3">
    <location>
        <begin position="1"/>
        <end position="15"/>
    </location>
</feature>
<dbReference type="Gene3D" id="1.20.920.10">
    <property type="entry name" value="Bromodomain-like"/>
    <property type="match status" value="1"/>
</dbReference>
<feature type="compositionally biased region" description="Basic residues" evidence="3">
    <location>
        <begin position="78"/>
        <end position="92"/>
    </location>
</feature>
<dbReference type="SUPFAM" id="SSF47370">
    <property type="entry name" value="Bromodomain"/>
    <property type="match status" value="1"/>
</dbReference>
<feature type="region of interest" description="Disordered" evidence="3">
    <location>
        <begin position="345"/>
        <end position="367"/>
    </location>
</feature>
<comment type="caution">
    <text evidence="5">The sequence shown here is derived from an EMBL/GenBank/DDBJ whole genome shotgun (WGS) entry which is preliminary data.</text>
</comment>
<evidence type="ECO:0000256" key="3">
    <source>
        <dbReference type="SAM" id="MobiDB-lite"/>
    </source>
</evidence>
<dbReference type="PANTHER" id="PTHR47809">
    <property type="entry name" value="DNA-BINDING BROMODOMAIN-CONTAINING PROTEIN"/>
    <property type="match status" value="1"/>
</dbReference>
<feature type="compositionally biased region" description="Basic and acidic residues" evidence="3">
    <location>
        <begin position="211"/>
        <end position="223"/>
    </location>
</feature>
<dbReference type="InterPro" id="IPR001487">
    <property type="entry name" value="Bromodomain"/>
</dbReference>
<evidence type="ECO:0000313" key="6">
    <source>
        <dbReference type="Proteomes" id="UP001140949"/>
    </source>
</evidence>
<protein>
    <submittedName>
        <fullName evidence="5">Ankyrin repeat, bromo and BTB domain-containing protein</fullName>
    </submittedName>
</protein>
<dbReference type="EMBL" id="JANAVB010012600">
    <property type="protein sequence ID" value="KAJ6835962.1"/>
    <property type="molecule type" value="Genomic_DNA"/>
</dbReference>
<feature type="region of interest" description="Disordered" evidence="3">
    <location>
        <begin position="1"/>
        <end position="118"/>
    </location>
</feature>
<feature type="compositionally biased region" description="Basic residues" evidence="3">
    <location>
        <begin position="353"/>
        <end position="367"/>
    </location>
</feature>
<feature type="region of interest" description="Disordered" evidence="3">
    <location>
        <begin position="412"/>
        <end position="461"/>
    </location>
</feature>
<dbReference type="Pfam" id="PF00439">
    <property type="entry name" value="Bromodomain"/>
    <property type="match status" value="1"/>
</dbReference>
<reference evidence="5" key="2">
    <citation type="submission" date="2023-04" db="EMBL/GenBank/DDBJ databases">
        <authorList>
            <person name="Bruccoleri R.E."/>
            <person name="Oakeley E.J."/>
            <person name="Faust A.-M."/>
            <person name="Dessus-Babus S."/>
            <person name="Altorfer M."/>
            <person name="Burckhardt D."/>
            <person name="Oertli M."/>
            <person name="Naumann U."/>
            <person name="Petersen F."/>
            <person name="Wong J."/>
        </authorList>
    </citation>
    <scope>NUCLEOTIDE SEQUENCE</scope>
    <source>
        <strain evidence="5">GSM-AAB239-AS_SAM_17_03QT</strain>
        <tissue evidence="5">Leaf</tissue>
    </source>
</reference>
<feature type="domain" description="Bromo" evidence="4">
    <location>
        <begin position="240"/>
        <end position="313"/>
    </location>
</feature>
<evidence type="ECO:0000259" key="4">
    <source>
        <dbReference type="PROSITE" id="PS50014"/>
    </source>
</evidence>
<keyword evidence="1 2" id="KW-0103">Bromodomain</keyword>
<feature type="compositionally biased region" description="Polar residues" evidence="3">
    <location>
        <begin position="473"/>
        <end position="483"/>
    </location>
</feature>
<feature type="compositionally biased region" description="Low complexity" evidence="3">
    <location>
        <begin position="16"/>
        <end position="28"/>
    </location>
</feature>
<feature type="region of interest" description="Disordered" evidence="3">
    <location>
        <begin position="473"/>
        <end position="520"/>
    </location>
</feature>
<evidence type="ECO:0000313" key="5">
    <source>
        <dbReference type="EMBL" id="KAJ6835962.1"/>
    </source>
</evidence>
<dbReference type="Proteomes" id="UP001140949">
    <property type="component" value="Unassembled WGS sequence"/>
</dbReference>
<feature type="compositionally biased region" description="Polar residues" evidence="3">
    <location>
        <begin position="104"/>
        <end position="118"/>
    </location>
</feature>
<organism evidence="5 6">
    <name type="scientific">Iris pallida</name>
    <name type="common">Sweet iris</name>
    <dbReference type="NCBI Taxonomy" id="29817"/>
    <lineage>
        <taxon>Eukaryota</taxon>
        <taxon>Viridiplantae</taxon>
        <taxon>Streptophyta</taxon>
        <taxon>Embryophyta</taxon>
        <taxon>Tracheophyta</taxon>
        <taxon>Spermatophyta</taxon>
        <taxon>Magnoliopsida</taxon>
        <taxon>Liliopsida</taxon>
        <taxon>Asparagales</taxon>
        <taxon>Iridaceae</taxon>
        <taxon>Iridoideae</taxon>
        <taxon>Irideae</taxon>
        <taxon>Iris</taxon>
    </lineage>
</organism>
<dbReference type="InterPro" id="IPR036427">
    <property type="entry name" value="Bromodomain-like_sf"/>
</dbReference>
<dbReference type="PROSITE" id="PS50014">
    <property type="entry name" value="BROMODOMAIN_2"/>
    <property type="match status" value="1"/>
</dbReference>
<dbReference type="InterPro" id="IPR018359">
    <property type="entry name" value="Bromodomain_CS"/>
</dbReference>
<keyword evidence="6" id="KW-1185">Reference proteome</keyword>
<dbReference type="PANTHER" id="PTHR47809:SF2">
    <property type="entry name" value="DNA-BINDING BROMODOMAIN-CONTAINING PROTEIN"/>
    <property type="match status" value="1"/>
</dbReference>
<dbReference type="PRINTS" id="PR00503">
    <property type="entry name" value="BROMODOMAIN"/>
</dbReference>